<evidence type="ECO:0000313" key="4">
    <source>
        <dbReference type="Proteomes" id="UP000002173"/>
    </source>
</evidence>
<dbReference type="eggNOG" id="KOG2983">
    <property type="taxonomic scope" value="Eukaryota"/>
</dbReference>
<evidence type="ECO:0000256" key="1">
    <source>
        <dbReference type="ARBA" id="ARBA00011047"/>
    </source>
</evidence>
<reference evidence="4" key="3">
    <citation type="journal article" date="2021" name="Int. J. Parasitol.">
        <title>Comparative analysis of gene expression between Babesia bovis blood stages and kinetes allowed by improved genome annotation.</title>
        <authorList>
            <person name="Ueti M.W."/>
            <person name="Johnson W.C."/>
            <person name="Kappmeyer L.S."/>
            <person name="Herndon D.R."/>
            <person name="Mousel M.R."/>
            <person name="Reif K.E."/>
            <person name="Taus N.S."/>
            <person name="Ifeonu O.O."/>
            <person name="Silva J.C."/>
            <person name="Suarez C.E."/>
            <person name="Brayton K.A."/>
        </authorList>
    </citation>
    <scope>NUCLEOTIDE SEQUENCE [LARGE SCALE GENOMIC DNA]</scope>
</reference>
<dbReference type="EMBL" id="AAXT01000001">
    <property type="protein sequence ID" value="EDO08291.1"/>
    <property type="molecule type" value="Genomic_DNA"/>
</dbReference>
<dbReference type="Pfam" id="PF07065">
    <property type="entry name" value="D123"/>
    <property type="match status" value="1"/>
</dbReference>
<dbReference type="InParanoid" id="A7AP07"/>
<name>A7AP07_BABBO</name>
<dbReference type="AlphaFoldDB" id="A7AP07"/>
<keyword evidence="4" id="KW-1185">Reference proteome</keyword>
<protein>
    <submittedName>
        <fullName evidence="3">Uncharacterized protein</fullName>
    </submittedName>
</protein>
<dbReference type="VEuPathDB" id="PiroplasmaDB:BBOV_III007300"/>
<comment type="similarity">
    <text evidence="1">Belongs to the CDC123 family.</text>
</comment>
<proteinExistence type="inferred from homology"/>
<dbReference type="KEGG" id="bbo:BBOV_III007300"/>
<feature type="compositionally biased region" description="Polar residues" evidence="2">
    <location>
        <begin position="244"/>
        <end position="261"/>
    </location>
</feature>
<accession>A7AP07</accession>
<reference evidence="3 4" key="1">
    <citation type="journal article" date="2007" name="PLoS Pathog.">
        <title>Genome sequence of Babesia bovis and comparative analysis of apicomplexan hemoprotozoa.</title>
        <authorList>
            <person name="Brayton K.A."/>
            <person name="Lau A.O.T."/>
            <person name="Herndon D.R."/>
            <person name="Hannick L."/>
            <person name="Kappmeyer L.S."/>
            <person name="Berens S.J."/>
            <person name="Bidwell S.L."/>
            <person name="Brown W.C."/>
            <person name="Crabtree J."/>
            <person name="Fadrosh D."/>
            <person name="Feldblum T."/>
            <person name="Forberger H.A."/>
            <person name="Haas B.J."/>
            <person name="Howell J.M."/>
            <person name="Khouri H."/>
            <person name="Koo H."/>
            <person name="Mann D.J."/>
            <person name="Norimine J."/>
            <person name="Paulsen I.T."/>
            <person name="Radune D."/>
            <person name="Ren Q."/>
            <person name="Smith R.K. Jr."/>
            <person name="Suarez C.E."/>
            <person name="White O."/>
            <person name="Wortman J.R."/>
            <person name="Knowles D.P. Jr."/>
            <person name="McElwain T.F."/>
            <person name="Nene V.M."/>
        </authorList>
    </citation>
    <scope>NUCLEOTIDE SEQUENCE [LARGE SCALE GENOMIC DNA]</scope>
    <source>
        <strain evidence="3">T2Bo</strain>
    </source>
</reference>
<dbReference type="GeneID" id="5480110"/>
<dbReference type="RefSeq" id="XP_001611859.1">
    <property type="nucleotide sequence ID" value="XM_001611809.1"/>
</dbReference>
<evidence type="ECO:0000313" key="3">
    <source>
        <dbReference type="EMBL" id="EDO08291.1"/>
    </source>
</evidence>
<dbReference type="PANTHER" id="PTHR15323:SF6">
    <property type="entry name" value="CELL DIVISION CYCLE PROTEIN 123 HOMOLOG"/>
    <property type="match status" value="1"/>
</dbReference>
<comment type="caution">
    <text evidence="3">The sequence shown here is derived from an EMBL/GenBank/DDBJ whole genome shotgun (WGS) entry which is preliminary data.</text>
</comment>
<sequence>MYESVGIGCPLRTGFITALCRGSQAILRLKTSRGVIIDNNRLGINGVTDIDTHSWVKHLSGDIRFIIFAGNTKPLDNGQLPVEGLHFSLIRATLSYDLETNYLDITPTEATQFPPCPPGVTAWDHFSQWAHGTGFGSLKVDRDARTQLLELIQAHSFNETSAYYIAPLESRLYILWHWVSASYTVEFGLPLALPQGHQSASETLGTTSLKHMRIPSHRMLLDKEVLRYLTSDRMVFPPGTDNISYSSIESDTDTSSYPSDNELTDSEADMEQFNWEVIKTFTDELRTSIDNYGSVVPCVNGTYLDDALWVTNYTIECSNVRELLMQLKSSTYWHDRAQGSSHLTLLPGRHFNNHYQLRCFVLEHELVCIEQLFVHENFEFMAKDAHRLVTLLKQFSVPILNIDTPNAIFDVTISRELTDPRLVDIYPFGAVADGLLHLEDVYHFYYTRVKDGIEPSDKVDMEIIDGVLVVFVGCNASRLKKHAWCPKDVGNLSFSTPDDLIDYLRFQTSESS</sequence>
<dbReference type="InterPro" id="IPR009772">
    <property type="entry name" value="CDC123"/>
</dbReference>
<feature type="region of interest" description="Disordered" evidence="2">
    <location>
        <begin position="244"/>
        <end position="264"/>
    </location>
</feature>
<dbReference type="Proteomes" id="UP000002173">
    <property type="component" value="Unassembled WGS sequence"/>
</dbReference>
<dbReference type="GO" id="GO:0005737">
    <property type="term" value="C:cytoplasm"/>
    <property type="evidence" value="ECO:0007669"/>
    <property type="project" value="TreeGrafter"/>
</dbReference>
<organism evidence="3 4">
    <name type="scientific">Babesia bovis</name>
    <dbReference type="NCBI Taxonomy" id="5865"/>
    <lineage>
        <taxon>Eukaryota</taxon>
        <taxon>Sar</taxon>
        <taxon>Alveolata</taxon>
        <taxon>Apicomplexa</taxon>
        <taxon>Aconoidasida</taxon>
        <taxon>Piroplasmida</taxon>
        <taxon>Babesiidae</taxon>
        <taxon>Babesia</taxon>
    </lineage>
</organism>
<dbReference type="STRING" id="5865.A7AP07"/>
<dbReference type="PANTHER" id="PTHR15323">
    <property type="entry name" value="D123 PROTEIN"/>
    <property type="match status" value="1"/>
</dbReference>
<evidence type="ECO:0000256" key="2">
    <source>
        <dbReference type="SAM" id="MobiDB-lite"/>
    </source>
</evidence>
<gene>
    <name evidence="3" type="ORF">BBOV_III007300</name>
</gene>
<reference evidence="4" key="2">
    <citation type="journal article" date="2020" name="Data Brief">
        <title>Transcriptome dataset of Babesia bovis life stages within vertebrate and invertebrate hosts.</title>
        <authorList>
            <person name="Ueti M.W."/>
            <person name="Johnson W.C."/>
            <person name="Kappmeyer L.S."/>
            <person name="Herndon D.R."/>
            <person name="Mousel M.R."/>
            <person name="Reif K.E."/>
            <person name="Taus N.S."/>
            <person name="Ifeonu O.O."/>
            <person name="Silva J.C."/>
            <person name="Suarez C.E."/>
            <person name="Brayton K.A."/>
        </authorList>
    </citation>
    <scope>NUCLEOTIDE SEQUENCE [LARGE SCALE GENOMIC DNA]</scope>
</reference>